<accession>A0ACB7J096</accession>
<proteinExistence type="predicted"/>
<protein>
    <submittedName>
        <fullName evidence="1">Uncharacterized protein</fullName>
    </submittedName>
</protein>
<sequence>MNPRRHLPFAKMNSTDARTSSGESWTDRKAGLSCAECRPSSSAIGYFHASHVFVEDVLTYVPMVSLVSVGRRRWSRLLTHAKGTLAATKGNKVLVAHANRLTEQVKILTKRVHELESALASRGQYRPEDHSGVDNVSAEDWTQEIQGVSDTIGTLSIGVNGQIKYHGESAGSEYLHELLPPADEDWYRAPMQSNLPVEILELVNSFPFGTRDCPHDKYTLLPYLPSRDRALELSDLYYKHVAWMYDPVINAEFMARIIEPMARIIEPIYGSTEDICLDSVHSHTLSVFFIILASGVLHDPHPDKQRLSDQYLALSRAALALNPIFHEATCATVQALFMILRYNYTFDRSSTEERWLLIGLCMRIAQSIGLQRDSSCWQLDPDEVQRRRRIFWEIYMYDAWTSIVNGRPPALNLQHTDCRLPDDHEPFITESGEKQLGWHAWKLRYAVACLSTSTQHVFSANAPPYMALLDLDKKIRQHPVPLHLQCPVRESEAHRSWASDPVRAMQQYCILCERESNLLYIHRSYFAQAIRQDSDDPLKHQFAQSVLATYRSACRIISSLRGLYEVHKGDATNCWFFWSSVFSACIIFGALVIESPGCTLARDALQEFERTLPFYEEGSATTRPPSTLSTLRKLLQRAQDTFRAGGKDINTVNPRLPELPDELEVLEGRKSVIQDQRASSSPVSHGSSQHQDGHRYDNRTVGHGTNIPGSLHDYYHAFGNPYLRGDGGVVSEALERRNSTMFGISYASDAGTNAGCAARSDQRLSVTQPLAHSTHLRTAEWPHAEQGGGHMQVGPSVQQNFPNHLPLQPLGGQLPPQQAEVAYPFQSHPQQFLSPQQHAEGNHGFQMTYHERNQLDSWRNLTQQYGL</sequence>
<name>A0ACB7J096_PLECO</name>
<comment type="caution">
    <text evidence="1">The sequence shown here is derived from an EMBL/GenBank/DDBJ whole genome shotgun (WGS) entry which is preliminary data.</text>
</comment>
<organism evidence="1 2">
    <name type="scientific">Pleurotus cornucopiae</name>
    <name type="common">Cornucopia mushroom</name>
    <dbReference type="NCBI Taxonomy" id="5321"/>
    <lineage>
        <taxon>Eukaryota</taxon>
        <taxon>Fungi</taxon>
        <taxon>Dikarya</taxon>
        <taxon>Basidiomycota</taxon>
        <taxon>Agaricomycotina</taxon>
        <taxon>Agaricomycetes</taxon>
        <taxon>Agaricomycetidae</taxon>
        <taxon>Agaricales</taxon>
        <taxon>Pleurotineae</taxon>
        <taxon>Pleurotaceae</taxon>
        <taxon>Pleurotus</taxon>
    </lineage>
</organism>
<dbReference type="Proteomes" id="UP000824881">
    <property type="component" value="Unassembled WGS sequence"/>
</dbReference>
<reference evidence="1 2" key="1">
    <citation type="journal article" date="2021" name="Appl. Environ. Microbiol.">
        <title>Genetic linkage and physical mapping for an oyster mushroom Pleurotus cornucopiae and QTL analysis for the trait cap color.</title>
        <authorList>
            <person name="Zhang Y."/>
            <person name="Gao W."/>
            <person name="Sonnenberg A."/>
            <person name="Chen Q."/>
            <person name="Zhang J."/>
            <person name="Huang C."/>
        </authorList>
    </citation>
    <scope>NUCLEOTIDE SEQUENCE [LARGE SCALE GENOMIC DNA]</scope>
    <source>
        <strain evidence="1">CCMSSC00406</strain>
    </source>
</reference>
<gene>
    <name evidence="1" type="ORF">CCMSSC00406_0004954</name>
</gene>
<keyword evidence="2" id="KW-1185">Reference proteome</keyword>
<evidence type="ECO:0000313" key="1">
    <source>
        <dbReference type="EMBL" id="KAG9223705.1"/>
    </source>
</evidence>
<dbReference type="EMBL" id="WQMT02000004">
    <property type="protein sequence ID" value="KAG9223705.1"/>
    <property type="molecule type" value="Genomic_DNA"/>
</dbReference>
<evidence type="ECO:0000313" key="2">
    <source>
        <dbReference type="Proteomes" id="UP000824881"/>
    </source>
</evidence>